<keyword evidence="2" id="KW-1185">Reference proteome</keyword>
<dbReference type="KEGG" id="sqz:FQU76_14590"/>
<organism evidence="1 2">
    <name type="scientific">Streptomyces qinzhouensis</name>
    <dbReference type="NCBI Taxonomy" id="2599401"/>
    <lineage>
        <taxon>Bacteria</taxon>
        <taxon>Bacillati</taxon>
        <taxon>Actinomycetota</taxon>
        <taxon>Actinomycetes</taxon>
        <taxon>Kitasatosporales</taxon>
        <taxon>Streptomycetaceae</taxon>
        <taxon>Streptomyces</taxon>
    </lineage>
</organism>
<dbReference type="AlphaFoldDB" id="A0A5B8IG58"/>
<dbReference type="Proteomes" id="UP000320580">
    <property type="component" value="Chromosome"/>
</dbReference>
<proteinExistence type="predicted"/>
<sequence>MIVLVQHRVDPWTRPWPSPSRAEAREILRQRATATTAPAGRRKLIIARYGLRFEQPVAVRAARPGPAWTWIR</sequence>
<evidence type="ECO:0000313" key="1">
    <source>
        <dbReference type="EMBL" id="QDY77548.1"/>
    </source>
</evidence>
<gene>
    <name evidence="1" type="ORF">FQU76_14590</name>
</gene>
<evidence type="ECO:0000313" key="2">
    <source>
        <dbReference type="Proteomes" id="UP000320580"/>
    </source>
</evidence>
<dbReference type="EMBL" id="CP042266">
    <property type="protein sequence ID" value="QDY77548.1"/>
    <property type="molecule type" value="Genomic_DNA"/>
</dbReference>
<reference evidence="1 2" key="1">
    <citation type="submission" date="2019-07" db="EMBL/GenBank/DDBJ databases">
        <authorList>
            <person name="Zhu P."/>
        </authorList>
    </citation>
    <scope>NUCLEOTIDE SEQUENCE [LARGE SCALE GENOMIC DNA]</scope>
    <source>
        <strain evidence="1 2">SSL-25</strain>
    </source>
</reference>
<dbReference type="RefSeq" id="WP_146480885.1">
    <property type="nucleotide sequence ID" value="NZ_CP042266.1"/>
</dbReference>
<protein>
    <submittedName>
        <fullName evidence="1">Uncharacterized protein</fullName>
    </submittedName>
</protein>
<name>A0A5B8IG58_9ACTN</name>
<accession>A0A5B8IG58</accession>